<feature type="region of interest" description="Disordered" evidence="1">
    <location>
        <begin position="563"/>
        <end position="593"/>
    </location>
</feature>
<feature type="compositionally biased region" description="Low complexity" evidence="1">
    <location>
        <begin position="649"/>
        <end position="661"/>
    </location>
</feature>
<organism evidence="3">
    <name type="scientific">Trepomonas sp. PC1</name>
    <dbReference type="NCBI Taxonomy" id="1076344"/>
    <lineage>
        <taxon>Eukaryota</taxon>
        <taxon>Metamonada</taxon>
        <taxon>Diplomonadida</taxon>
        <taxon>Hexamitidae</taxon>
        <taxon>Hexamitinae</taxon>
        <taxon>Trepomonas</taxon>
    </lineage>
</organism>
<sequence>LYINNVSDFLNISNNTDANIVFMLNSDIDMINVTNYSPMQLVGHLDGNNYTLKNLIISNYDPLTDPTNESSFYSNKFRVENLSSPITLSNQLYNLRNDQQFKVDCPDDCKVDPEILPSVTFHRHVQQIGIFSSAYDSVIQNINFKNITLICVVPGPEYEQRIRAGAVVATAGKLSMYNVSVEDVVIHLAANINLRYVGGFVGSAETLFVLNTFSKNVSIINKHIGNGEVIGFAIGGLIGRGKVMQVYKSDYETAIGSNSVFQVQLIGHVAGLMLNGGSNQATIAGVVAKTNLNLPVSEQVYVGVLGDANDMPIVMNQVVDTLNGTYIADPQMVQIGVIAGRGATNYQANEIKTLISTNTSQNISNMIVSITGETNLSQININLTDSVIVGQMNGSLFNPPIKFVDGVPVDVVPGNQTDIDNITNSTSNTTNPPITDIIPVVDGTQATGKLCVTNADCSGYTSATCVGSMCTCNATQVLLVGLCRTPGACITSDNKICHGKSYLCDFSRYVCVDPFEPPVIDNQQDNQIIIWACVGGVCGLIVILLIIFLVLFAKKKREEEEKKKQIQSLQTRTNTKKNSNQSSNDSTNKTSIDKTEPLISDKLTIKRYTDVDEPQFEQKALKLLQKAKTNKANQSANKTINKSTKKANKSGNKSVSKNKTQTTMQTTLTEVTGMETMVSKTSTKPKKKPAIKKPMMAKMVLQEQPVIKQMELKSSKQGKQLKPIVKN</sequence>
<feature type="region of interest" description="Disordered" evidence="1">
    <location>
        <begin position="676"/>
        <end position="697"/>
    </location>
</feature>
<evidence type="ECO:0000256" key="2">
    <source>
        <dbReference type="SAM" id="Phobius"/>
    </source>
</evidence>
<accession>A0A146JZX1</accession>
<keyword evidence="2" id="KW-1133">Transmembrane helix</keyword>
<feature type="non-terminal residue" evidence="3">
    <location>
        <position position="727"/>
    </location>
</feature>
<proteinExistence type="predicted"/>
<dbReference type="EMBL" id="GDID01006403">
    <property type="protein sequence ID" value="JAP90203.1"/>
    <property type="molecule type" value="Transcribed_RNA"/>
</dbReference>
<reference evidence="3" key="1">
    <citation type="submission" date="2015-07" db="EMBL/GenBank/DDBJ databases">
        <title>Adaptation to a free-living lifestyle via gene acquisitions in the diplomonad Trepomonas sp. PC1.</title>
        <authorList>
            <person name="Xu F."/>
            <person name="Jerlstrom-Hultqvist J."/>
            <person name="Kolisko M."/>
            <person name="Simpson A.G.B."/>
            <person name="Roger A.J."/>
            <person name="Svard S.G."/>
            <person name="Andersson J.O."/>
        </authorList>
    </citation>
    <scope>NUCLEOTIDE SEQUENCE</scope>
    <source>
        <strain evidence="3">PC1</strain>
    </source>
</reference>
<keyword evidence="2" id="KW-0812">Transmembrane</keyword>
<feature type="non-terminal residue" evidence="3">
    <location>
        <position position="1"/>
    </location>
</feature>
<evidence type="ECO:0000313" key="3">
    <source>
        <dbReference type="EMBL" id="JAP90203.1"/>
    </source>
</evidence>
<dbReference type="AlphaFoldDB" id="A0A146JZX1"/>
<feature type="region of interest" description="Disordered" evidence="1">
    <location>
        <begin position="627"/>
        <end position="661"/>
    </location>
</feature>
<name>A0A146JZX1_9EUKA</name>
<feature type="transmembrane region" description="Helical" evidence="2">
    <location>
        <begin position="528"/>
        <end position="553"/>
    </location>
</feature>
<keyword evidence="2" id="KW-0472">Membrane</keyword>
<evidence type="ECO:0000256" key="1">
    <source>
        <dbReference type="SAM" id="MobiDB-lite"/>
    </source>
</evidence>
<protein>
    <submittedName>
        <fullName evidence="3">Uncharacterized protein</fullName>
    </submittedName>
</protein>
<feature type="compositionally biased region" description="Low complexity" evidence="1">
    <location>
        <begin position="571"/>
        <end position="590"/>
    </location>
</feature>
<gene>
    <name evidence="3" type="ORF">TPC1_30302</name>
</gene>